<dbReference type="Proteomes" id="UP000276133">
    <property type="component" value="Unassembled WGS sequence"/>
</dbReference>
<evidence type="ECO:0000313" key="2">
    <source>
        <dbReference type="Proteomes" id="UP000276133"/>
    </source>
</evidence>
<comment type="caution">
    <text evidence="1">The sequence shown here is derived from an EMBL/GenBank/DDBJ whole genome shotgun (WGS) entry which is preliminary data.</text>
</comment>
<dbReference type="AlphaFoldDB" id="A0A3M7SQC8"/>
<gene>
    <name evidence="1" type="ORF">BpHYR1_051004</name>
</gene>
<reference evidence="1 2" key="1">
    <citation type="journal article" date="2018" name="Sci. Rep.">
        <title>Genomic signatures of local adaptation to the degree of environmental predictability in rotifers.</title>
        <authorList>
            <person name="Franch-Gras L."/>
            <person name="Hahn C."/>
            <person name="Garcia-Roger E.M."/>
            <person name="Carmona M.J."/>
            <person name="Serra M."/>
            <person name="Gomez A."/>
        </authorList>
    </citation>
    <scope>NUCLEOTIDE SEQUENCE [LARGE SCALE GENOMIC DNA]</scope>
    <source>
        <strain evidence="1">HYR1</strain>
    </source>
</reference>
<evidence type="ECO:0000313" key="1">
    <source>
        <dbReference type="EMBL" id="RNA37892.1"/>
    </source>
</evidence>
<sequence length="130" mass="15245">MVFLVQMGTVSIHRKNVNRKKTNFSSKSSIENFFIEKNPLKGRFAQIYALKVGFYVLNHTRTNKTMDKVQFLKLTNMKHIMLHVVRSSKNFIFVFIARVAKAALRFSILIMPLLNYLFQRVQTLYTNPLT</sequence>
<proteinExistence type="predicted"/>
<name>A0A3M7SQC8_BRAPC</name>
<keyword evidence="2" id="KW-1185">Reference proteome</keyword>
<dbReference type="EMBL" id="REGN01000962">
    <property type="protein sequence ID" value="RNA37892.1"/>
    <property type="molecule type" value="Genomic_DNA"/>
</dbReference>
<protein>
    <submittedName>
        <fullName evidence="1">Uncharacterized protein</fullName>
    </submittedName>
</protein>
<organism evidence="1 2">
    <name type="scientific">Brachionus plicatilis</name>
    <name type="common">Marine rotifer</name>
    <name type="synonym">Brachionus muelleri</name>
    <dbReference type="NCBI Taxonomy" id="10195"/>
    <lineage>
        <taxon>Eukaryota</taxon>
        <taxon>Metazoa</taxon>
        <taxon>Spiralia</taxon>
        <taxon>Gnathifera</taxon>
        <taxon>Rotifera</taxon>
        <taxon>Eurotatoria</taxon>
        <taxon>Monogononta</taxon>
        <taxon>Pseudotrocha</taxon>
        <taxon>Ploima</taxon>
        <taxon>Brachionidae</taxon>
        <taxon>Brachionus</taxon>
    </lineage>
</organism>
<accession>A0A3M7SQC8</accession>